<reference evidence="3 4" key="1">
    <citation type="submission" date="2024-02" db="EMBL/GenBank/DDBJ databases">
        <title>Bacteria isolated from the canopy kelp, Nereocystis luetkeana.</title>
        <authorList>
            <person name="Pfister C.A."/>
            <person name="Younker I.T."/>
            <person name="Light S.H."/>
        </authorList>
    </citation>
    <scope>NUCLEOTIDE SEQUENCE [LARGE SCALE GENOMIC DNA]</scope>
    <source>
        <strain evidence="3 4">TI.1.05</strain>
    </source>
</reference>
<dbReference type="SFLD" id="SFLDS00019">
    <property type="entry name" value="Glutathione_Transferase_(cytos"/>
    <property type="match status" value="1"/>
</dbReference>
<proteinExistence type="predicted"/>
<dbReference type="PROSITE" id="PS50405">
    <property type="entry name" value="GST_CTER"/>
    <property type="match status" value="1"/>
</dbReference>
<name>A0ABU9GR63_9GAMM</name>
<dbReference type="InterPro" id="IPR036249">
    <property type="entry name" value="Thioredoxin-like_sf"/>
</dbReference>
<dbReference type="InterPro" id="IPR010987">
    <property type="entry name" value="Glutathione-S-Trfase_C-like"/>
</dbReference>
<dbReference type="EMBL" id="JBAKAZ010000030">
    <property type="protein sequence ID" value="MEL0629792.1"/>
    <property type="molecule type" value="Genomic_DNA"/>
</dbReference>
<dbReference type="InterPro" id="IPR004046">
    <property type="entry name" value="GST_C"/>
</dbReference>
<sequence length="198" mass="22335">MIIYGDSLSGNCYKIKLLCELLKLDYQWIEVDILAGDTKTSEFLEKNPNGKIPLLITDENEAISESNAILYYLAQQTAFFPSTLLPQTSCLQWMFFEQYSHEPYIAVARFINKYLGCPADRLSEYKSKQEGGNKALAVMEGRLQKTPFLVGDTLTIADISLFAYTHVAEEGGFSLSQYPAIQAWINSIKSQENYINIG</sequence>
<evidence type="ECO:0000313" key="3">
    <source>
        <dbReference type="EMBL" id="MEL0629792.1"/>
    </source>
</evidence>
<dbReference type="SFLD" id="SFLDG00358">
    <property type="entry name" value="Main_(cytGST)"/>
    <property type="match status" value="1"/>
</dbReference>
<dbReference type="Proteomes" id="UP001369082">
    <property type="component" value="Unassembled WGS sequence"/>
</dbReference>
<dbReference type="Pfam" id="PF00043">
    <property type="entry name" value="GST_C"/>
    <property type="match status" value="1"/>
</dbReference>
<feature type="domain" description="GST C-terminal" evidence="2">
    <location>
        <begin position="85"/>
        <end position="198"/>
    </location>
</feature>
<dbReference type="PANTHER" id="PTHR44051:SF2">
    <property type="entry name" value="HYPOTHETICAL GLUTATHIONE S-TRANSFERASE LIKE PROTEIN"/>
    <property type="match status" value="1"/>
</dbReference>
<dbReference type="InterPro" id="IPR036282">
    <property type="entry name" value="Glutathione-S-Trfase_C_sf"/>
</dbReference>
<dbReference type="Gene3D" id="1.20.1050.10">
    <property type="match status" value="1"/>
</dbReference>
<dbReference type="PANTHER" id="PTHR44051">
    <property type="entry name" value="GLUTATHIONE S-TRANSFERASE-RELATED"/>
    <property type="match status" value="1"/>
</dbReference>
<accession>A0ABU9GR63</accession>
<comment type="caution">
    <text evidence="3">The sequence shown here is derived from an EMBL/GenBank/DDBJ whole genome shotgun (WGS) entry which is preliminary data.</text>
</comment>
<dbReference type="CDD" id="cd03056">
    <property type="entry name" value="GST_N_4"/>
    <property type="match status" value="1"/>
</dbReference>
<organism evidence="3 4">
    <name type="scientific">Psychromonas aquatilis</name>
    <dbReference type="NCBI Taxonomy" id="2005072"/>
    <lineage>
        <taxon>Bacteria</taxon>
        <taxon>Pseudomonadati</taxon>
        <taxon>Pseudomonadota</taxon>
        <taxon>Gammaproteobacteria</taxon>
        <taxon>Alteromonadales</taxon>
        <taxon>Psychromonadaceae</taxon>
        <taxon>Psychromonas</taxon>
    </lineage>
</organism>
<evidence type="ECO:0000259" key="1">
    <source>
        <dbReference type="PROSITE" id="PS50404"/>
    </source>
</evidence>
<dbReference type="SFLD" id="SFLDG01151">
    <property type="entry name" value="Main.2:_Nu-like"/>
    <property type="match status" value="1"/>
</dbReference>
<dbReference type="SUPFAM" id="SSF47616">
    <property type="entry name" value="GST C-terminal domain-like"/>
    <property type="match status" value="1"/>
</dbReference>
<evidence type="ECO:0000313" key="4">
    <source>
        <dbReference type="Proteomes" id="UP001369082"/>
    </source>
</evidence>
<gene>
    <name evidence="3" type="ORF">V6256_09235</name>
</gene>
<dbReference type="SUPFAM" id="SSF52833">
    <property type="entry name" value="Thioredoxin-like"/>
    <property type="match status" value="1"/>
</dbReference>
<dbReference type="InterPro" id="IPR040079">
    <property type="entry name" value="Glutathione_S-Trfase"/>
</dbReference>
<dbReference type="PROSITE" id="PS50404">
    <property type="entry name" value="GST_NTER"/>
    <property type="match status" value="1"/>
</dbReference>
<protein>
    <submittedName>
        <fullName evidence="3">Glutathione S-transferase family protein</fullName>
    </submittedName>
</protein>
<keyword evidence="4" id="KW-1185">Reference proteome</keyword>
<dbReference type="RefSeq" id="WP_341597925.1">
    <property type="nucleotide sequence ID" value="NZ_JBAKAZ010000030.1"/>
</dbReference>
<evidence type="ECO:0000259" key="2">
    <source>
        <dbReference type="PROSITE" id="PS50405"/>
    </source>
</evidence>
<feature type="domain" description="GST N-terminal" evidence="1">
    <location>
        <begin position="1"/>
        <end position="81"/>
    </location>
</feature>
<dbReference type="Gene3D" id="3.40.30.10">
    <property type="entry name" value="Glutaredoxin"/>
    <property type="match status" value="1"/>
</dbReference>
<dbReference type="Pfam" id="PF13409">
    <property type="entry name" value="GST_N_2"/>
    <property type="match status" value="1"/>
</dbReference>
<dbReference type="InterPro" id="IPR004045">
    <property type="entry name" value="Glutathione_S-Trfase_N"/>
</dbReference>